<evidence type="ECO:0000313" key="2">
    <source>
        <dbReference type="Proteomes" id="UP001176478"/>
    </source>
</evidence>
<comment type="caution">
    <text evidence="1">The sequence shown here is derived from an EMBL/GenBank/DDBJ whole genome shotgun (WGS) entry which is preliminary data.</text>
</comment>
<protein>
    <submittedName>
        <fullName evidence="1">Uncharacterized protein</fullName>
    </submittedName>
</protein>
<reference evidence="1" key="2">
    <citation type="journal article" date="2024" name="Int. J. Antimicrob. Agents">
        <title>Identification of a novel Providencia species showing multi-drug-resistant in three patients with hospital-acquired infection.</title>
        <authorList>
            <person name="Yang W."/>
            <person name="Chen J."/>
            <person name="Yang F."/>
            <person name="Ji P."/>
            <person name="Shen S."/>
            <person name="Yin D."/>
            <person name="Hu F."/>
        </authorList>
    </citation>
    <scope>NUCLEOTIDE SEQUENCE</scope>
    <source>
        <strain evidence="1">CRE-138-0111</strain>
    </source>
</reference>
<name>A0ABT9AWB5_9GAMM</name>
<dbReference type="EMBL" id="JAUQTG010000012">
    <property type="protein sequence ID" value="MDO7858261.1"/>
    <property type="molecule type" value="Genomic_DNA"/>
</dbReference>
<evidence type="ECO:0000313" key="1">
    <source>
        <dbReference type="EMBL" id="MDO7858261.1"/>
    </source>
</evidence>
<accession>A0ABT9AWB5</accession>
<keyword evidence="2" id="KW-1185">Reference proteome</keyword>
<reference evidence="1" key="1">
    <citation type="submission" date="2023-07" db="EMBL/GenBank/DDBJ databases">
        <authorList>
            <person name="Yang W."/>
            <person name="Chen J."/>
            <person name="Ji P."/>
            <person name="Hu F."/>
        </authorList>
    </citation>
    <scope>NUCLEOTIDE SEQUENCE</scope>
    <source>
        <strain evidence="1">CRE-138-0111</strain>
    </source>
</reference>
<organism evidence="1 2">
    <name type="scientific">Providencia huashanensis</name>
    <dbReference type="NCBI Taxonomy" id="3037798"/>
    <lineage>
        <taxon>Bacteria</taxon>
        <taxon>Pseudomonadati</taxon>
        <taxon>Pseudomonadota</taxon>
        <taxon>Gammaproteobacteria</taxon>
        <taxon>Enterobacterales</taxon>
        <taxon>Morganellaceae</taxon>
        <taxon>Providencia</taxon>
    </lineage>
</organism>
<proteinExistence type="predicted"/>
<sequence length="82" mass="9423">MLDSKIQALKYRVLSFWKLLGLLIMPIAKEKPAENPILQDLDFFIEDRSGIWVKQWKSGGGCCPATDEEVVMWNLLVKLTDQ</sequence>
<dbReference type="Proteomes" id="UP001176478">
    <property type="component" value="Unassembled WGS sequence"/>
</dbReference>
<gene>
    <name evidence="1" type="ORF">Q5E86_18340</name>
</gene>